<feature type="compositionally biased region" description="Polar residues" evidence="1">
    <location>
        <begin position="242"/>
        <end position="265"/>
    </location>
</feature>
<feature type="compositionally biased region" description="Basic and acidic residues" evidence="1">
    <location>
        <begin position="112"/>
        <end position="126"/>
    </location>
</feature>
<feature type="compositionally biased region" description="Low complexity" evidence="1">
    <location>
        <begin position="402"/>
        <end position="418"/>
    </location>
</feature>
<organism evidence="2 3">
    <name type="scientific">Cylindrotheca closterium</name>
    <dbReference type="NCBI Taxonomy" id="2856"/>
    <lineage>
        <taxon>Eukaryota</taxon>
        <taxon>Sar</taxon>
        <taxon>Stramenopiles</taxon>
        <taxon>Ochrophyta</taxon>
        <taxon>Bacillariophyta</taxon>
        <taxon>Bacillariophyceae</taxon>
        <taxon>Bacillariophycidae</taxon>
        <taxon>Bacillariales</taxon>
        <taxon>Bacillariaceae</taxon>
        <taxon>Cylindrotheca</taxon>
    </lineage>
</organism>
<feature type="region of interest" description="Disordered" evidence="1">
    <location>
        <begin position="34"/>
        <end position="141"/>
    </location>
</feature>
<evidence type="ECO:0008006" key="4">
    <source>
        <dbReference type="Google" id="ProtNLM"/>
    </source>
</evidence>
<feature type="compositionally biased region" description="Low complexity" evidence="1">
    <location>
        <begin position="278"/>
        <end position="288"/>
    </location>
</feature>
<feature type="region of interest" description="Disordered" evidence="1">
    <location>
        <begin position="524"/>
        <end position="545"/>
    </location>
</feature>
<dbReference type="AlphaFoldDB" id="A0AAD2FM23"/>
<sequence length="907" mass="102878">MVDHEPDVEIRRLLSIESSELSIEELQSIHSISSISEESLELPPQAGSVRVPSNSKYAPSQQRIPPTSRYINAADQGKDNMSLNSSRFSLGLNASGRLKGRHGHGQRTFHQSSDDDSRSESSEEHSSTMSLKSSNQEDDSCSDHMEIAALLAKAKGGSIPVYGKQQEVSGSFIQSKGMLESGGTLLDKSPSKPMTPTKITVSSPKKSSTADAVETEETSSPEKSIGADAVEAEETKWRCVPSIQSRKSIENIQKPASSKQASGTQLDERETDADRQSQRVSQSSLVLLPVPPSPTRTYIQKEERPSPLLTPVPPSPLRNSFQKEERLSSLFSPVSSRTYIQKEERPSPLLTSVPPSPPRNSFQKEERLSSLFSPVPSRNSIKKEERPSPLASPVPPSPPRNSSPLASPVPSSPPRNSSQNEERLFEGKQEDRQSCESYRESRKSISQERDHCQDRGLSTRGERAQDAIQIEDGNQQSCESRRKSISHHTQERELVQTSATIRDEKAKTRRTDFLKILFSGSQKSISAKGEKQEAARASEEWRDNTTFRRDFQSRKTLQTPRERFSWEGYQSSRIRNEWKDDSRRRSWAFEKTEKGFKSKRKPVTRAQRSTRVQVEAKGRHSIPNINICVPQVVKRSNVVTPLQEEKKREVPRKEYKSRESERQGNNDSTLRIPKADCRPISEKWNESFRYGRHCKAGFRTTYHSPKLASRMESNDEYKKLFQRGYKVESRQDSFDGERMLQVEQNPFTETSTPAFKCRTLSDKERLMRVYQEKEKLANEFIANWTKLSGMTTGDSHMRQNDQQTFATHNKYNSETRLPNRNAEVSPWSRISSLTNESKHAPTMAKAHPTHRHRQLGVKKKRWVCDICGVVNFESYAACFIHEKNCTGPARDAIIENNPRGQNWLLSE</sequence>
<feature type="compositionally biased region" description="Basic and acidic residues" evidence="1">
    <location>
        <begin position="643"/>
        <end position="664"/>
    </location>
</feature>
<keyword evidence="3" id="KW-1185">Reference proteome</keyword>
<evidence type="ECO:0000313" key="2">
    <source>
        <dbReference type="EMBL" id="CAJ1944341.1"/>
    </source>
</evidence>
<feature type="compositionally biased region" description="Basic residues" evidence="1">
    <location>
        <begin position="98"/>
        <end position="107"/>
    </location>
</feature>
<feature type="compositionally biased region" description="Polar residues" evidence="1">
    <location>
        <begin position="192"/>
        <end position="210"/>
    </location>
</feature>
<feature type="compositionally biased region" description="Polar residues" evidence="1">
    <location>
        <begin position="329"/>
        <end position="339"/>
    </location>
</feature>
<feature type="compositionally biased region" description="Polar residues" evidence="1">
    <location>
        <begin position="79"/>
        <end position="88"/>
    </location>
</feature>
<comment type="caution">
    <text evidence="2">The sequence shown here is derived from an EMBL/GenBank/DDBJ whole genome shotgun (WGS) entry which is preliminary data.</text>
</comment>
<evidence type="ECO:0000313" key="3">
    <source>
        <dbReference type="Proteomes" id="UP001295423"/>
    </source>
</evidence>
<feature type="compositionally biased region" description="Polar residues" evidence="1">
    <location>
        <begin position="370"/>
        <end position="379"/>
    </location>
</feature>
<gene>
    <name evidence="2" type="ORF">CYCCA115_LOCUS8839</name>
</gene>
<feature type="compositionally biased region" description="Basic and acidic residues" evidence="1">
    <location>
        <begin position="420"/>
        <end position="454"/>
    </location>
</feature>
<accession>A0AAD2FM23</accession>
<proteinExistence type="predicted"/>
<feature type="compositionally biased region" description="Polar residues" evidence="1">
    <location>
        <begin position="51"/>
        <end position="65"/>
    </location>
</feature>
<dbReference type="EMBL" id="CAKOGP040001224">
    <property type="protein sequence ID" value="CAJ1944341.1"/>
    <property type="molecule type" value="Genomic_DNA"/>
</dbReference>
<feature type="compositionally biased region" description="Basic and acidic residues" evidence="1">
    <location>
        <begin position="266"/>
        <end position="277"/>
    </location>
</feature>
<feature type="compositionally biased region" description="Basic and acidic residues" evidence="1">
    <location>
        <begin position="528"/>
        <end position="545"/>
    </location>
</feature>
<reference evidence="2" key="1">
    <citation type="submission" date="2023-08" db="EMBL/GenBank/DDBJ databases">
        <authorList>
            <person name="Audoor S."/>
            <person name="Bilcke G."/>
        </authorList>
    </citation>
    <scope>NUCLEOTIDE SEQUENCE</scope>
</reference>
<protein>
    <recommendedName>
        <fullName evidence="4">RanBP2-type domain-containing protein</fullName>
    </recommendedName>
</protein>
<feature type="region of interest" description="Disordered" evidence="1">
    <location>
        <begin position="181"/>
        <end position="506"/>
    </location>
</feature>
<evidence type="ECO:0000256" key="1">
    <source>
        <dbReference type="SAM" id="MobiDB-lite"/>
    </source>
</evidence>
<feature type="region of interest" description="Disordered" evidence="1">
    <location>
        <begin position="640"/>
        <end position="673"/>
    </location>
</feature>
<feature type="compositionally biased region" description="Pro residues" evidence="1">
    <location>
        <begin position="390"/>
        <end position="401"/>
    </location>
</feature>
<dbReference type="Proteomes" id="UP001295423">
    <property type="component" value="Unassembled WGS sequence"/>
</dbReference>
<name>A0AAD2FM23_9STRA</name>